<evidence type="ECO:0000313" key="2">
    <source>
        <dbReference type="Proteomes" id="UP001054945"/>
    </source>
</evidence>
<evidence type="ECO:0000313" key="1">
    <source>
        <dbReference type="EMBL" id="GIY30828.1"/>
    </source>
</evidence>
<dbReference type="Proteomes" id="UP001054945">
    <property type="component" value="Unassembled WGS sequence"/>
</dbReference>
<reference evidence="1 2" key="1">
    <citation type="submission" date="2021-06" db="EMBL/GenBank/DDBJ databases">
        <title>Caerostris extrusa draft genome.</title>
        <authorList>
            <person name="Kono N."/>
            <person name="Arakawa K."/>
        </authorList>
    </citation>
    <scope>NUCLEOTIDE SEQUENCE [LARGE SCALE GENOMIC DNA]</scope>
</reference>
<accession>A0AAV4SG47</accession>
<protein>
    <submittedName>
        <fullName evidence="1">Uncharacterized protein</fullName>
    </submittedName>
</protein>
<comment type="caution">
    <text evidence="1">The sequence shown here is derived from an EMBL/GenBank/DDBJ whole genome shotgun (WGS) entry which is preliminary data.</text>
</comment>
<gene>
    <name evidence="1" type="ORF">CEXT_656111</name>
</gene>
<keyword evidence="2" id="KW-1185">Reference proteome</keyword>
<sequence length="77" mass="9226">MPALKVLLSMLQNKKSSEGRQEPSEIQLFRWLFLIIYSDIEALSRTTDKKCKTLIRKLYKCISKRYFVYLFLNIECM</sequence>
<dbReference type="AlphaFoldDB" id="A0AAV4SG47"/>
<organism evidence="1 2">
    <name type="scientific">Caerostris extrusa</name>
    <name type="common">Bark spider</name>
    <name type="synonym">Caerostris bankana</name>
    <dbReference type="NCBI Taxonomy" id="172846"/>
    <lineage>
        <taxon>Eukaryota</taxon>
        <taxon>Metazoa</taxon>
        <taxon>Ecdysozoa</taxon>
        <taxon>Arthropoda</taxon>
        <taxon>Chelicerata</taxon>
        <taxon>Arachnida</taxon>
        <taxon>Araneae</taxon>
        <taxon>Araneomorphae</taxon>
        <taxon>Entelegynae</taxon>
        <taxon>Araneoidea</taxon>
        <taxon>Araneidae</taxon>
        <taxon>Caerostris</taxon>
    </lineage>
</organism>
<dbReference type="EMBL" id="BPLR01009282">
    <property type="protein sequence ID" value="GIY30828.1"/>
    <property type="molecule type" value="Genomic_DNA"/>
</dbReference>
<proteinExistence type="predicted"/>
<name>A0AAV4SG47_CAEEX</name>